<feature type="region of interest" description="Disordered" evidence="1">
    <location>
        <begin position="114"/>
        <end position="172"/>
    </location>
</feature>
<feature type="region of interest" description="Disordered" evidence="1">
    <location>
        <begin position="26"/>
        <end position="60"/>
    </location>
</feature>
<sequence length="172" mass="18133">MSPGGGGGFTLGCGCRDAKAVAVASPWSATETSTGTTATWRRARTHTSASASTGTLTVPSASSSFLWDDAEIEADGEEVDCKRESSVTTPSFSGLLRQLNELEQSVMSWELKGPRGDNHFAPPPPPLPLRPVQNRVVDGGGKRSKPATKKATATSLRHHHLPISRRPSSAGR</sequence>
<evidence type="ECO:0000256" key="1">
    <source>
        <dbReference type="SAM" id="MobiDB-lite"/>
    </source>
</evidence>
<organism evidence="2 3">
    <name type="scientific">Zizania palustris</name>
    <name type="common">Northern wild rice</name>
    <dbReference type="NCBI Taxonomy" id="103762"/>
    <lineage>
        <taxon>Eukaryota</taxon>
        <taxon>Viridiplantae</taxon>
        <taxon>Streptophyta</taxon>
        <taxon>Embryophyta</taxon>
        <taxon>Tracheophyta</taxon>
        <taxon>Spermatophyta</taxon>
        <taxon>Magnoliopsida</taxon>
        <taxon>Liliopsida</taxon>
        <taxon>Poales</taxon>
        <taxon>Poaceae</taxon>
        <taxon>BOP clade</taxon>
        <taxon>Oryzoideae</taxon>
        <taxon>Oryzeae</taxon>
        <taxon>Zizaniinae</taxon>
        <taxon>Zizania</taxon>
    </lineage>
</organism>
<gene>
    <name evidence="2" type="ORF">GUJ93_ZPchr0014g46803</name>
</gene>
<feature type="compositionally biased region" description="Low complexity" evidence="1">
    <location>
        <begin position="28"/>
        <end position="57"/>
    </location>
</feature>
<dbReference type="AlphaFoldDB" id="A0A8J5T8N0"/>
<reference evidence="2" key="1">
    <citation type="journal article" date="2021" name="bioRxiv">
        <title>Whole Genome Assembly and Annotation of Northern Wild Rice, Zizania palustris L., Supports a Whole Genome Duplication in the Zizania Genus.</title>
        <authorList>
            <person name="Haas M."/>
            <person name="Kono T."/>
            <person name="Macchietto M."/>
            <person name="Millas R."/>
            <person name="McGilp L."/>
            <person name="Shao M."/>
            <person name="Duquette J."/>
            <person name="Hirsch C.N."/>
            <person name="Kimball J."/>
        </authorList>
    </citation>
    <scope>NUCLEOTIDE SEQUENCE</scope>
    <source>
        <tissue evidence="2">Fresh leaf tissue</tissue>
    </source>
</reference>
<evidence type="ECO:0000313" key="3">
    <source>
        <dbReference type="Proteomes" id="UP000729402"/>
    </source>
</evidence>
<dbReference type="EMBL" id="JAAALK010000086">
    <property type="protein sequence ID" value="KAG8082992.1"/>
    <property type="molecule type" value="Genomic_DNA"/>
</dbReference>
<dbReference type="Proteomes" id="UP000729402">
    <property type="component" value="Unassembled WGS sequence"/>
</dbReference>
<name>A0A8J5T8N0_ZIZPA</name>
<dbReference type="OrthoDB" id="1928390at2759"/>
<evidence type="ECO:0000313" key="2">
    <source>
        <dbReference type="EMBL" id="KAG8082992.1"/>
    </source>
</evidence>
<proteinExistence type="predicted"/>
<keyword evidence="3" id="KW-1185">Reference proteome</keyword>
<protein>
    <submittedName>
        <fullName evidence="2">Uncharacterized protein</fullName>
    </submittedName>
</protein>
<accession>A0A8J5T8N0</accession>
<reference evidence="2" key="2">
    <citation type="submission" date="2021-02" db="EMBL/GenBank/DDBJ databases">
        <authorList>
            <person name="Kimball J.A."/>
            <person name="Haas M.W."/>
            <person name="Macchietto M."/>
            <person name="Kono T."/>
            <person name="Duquette J."/>
            <person name="Shao M."/>
        </authorList>
    </citation>
    <scope>NUCLEOTIDE SEQUENCE</scope>
    <source>
        <tissue evidence="2">Fresh leaf tissue</tissue>
    </source>
</reference>
<comment type="caution">
    <text evidence="2">The sequence shown here is derived from an EMBL/GenBank/DDBJ whole genome shotgun (WGS) entry which is preliminary data.</text>
</comment>